<dbReference type="GO" id="GO:0006508">
    <property type="term" value="P:proteolysis"/>
    <property type="evidence" value="ECO:0007669"/>
    <property type="project" value="InterPro"/>
</dbReference>
<dbReference type="EMBL" id="JAFGIX010000054">
    <property type="protein sequence ID" value="MBN1573656.1"/>
    <property type="molecule type" value="Genomic_DNA"/>
</dbReference>
<protein>
    <submittedName>
        <fullName evidence="2">M28 family peptidase</fullName>
    </submittedName>
</protein>
<dbReference type="GO" id="GO:0008235">
    <property type="term" value="F:metalloexopeptidase activity"/>
    <property type="evidence" value="ECO:0007669"/>
    <property type="project" value="InterPro"/>
</dbReference>
<feature type="domain" description="Peptidase M28" evidence="1">
    <location>
        <begin position="95"/>
        <end position="262"/>
    </location>
</feature>
<reference evidence="2" key="1">
    <citation type="journal article" date="2021" name="Environ. Microbiol.">
        <title>Genomic characterization of three novel Desulfobacterota classes expand the metabolic and phylogenetic diversity of the phylum.</title>
        <authorList>
            <person name="Murphy C.L."/>
            <person name="Biggerstaff J."/>
            <person name="Eichhorn A."/>
            <person name="Ewing E."/>
            <person name="Shahan R."/>
            <person name="Soriano D."/>
            <person name="Stewart S."/>
            <person name="VanMol K."/>
            <person name="Walker R."/>
            <person name="Walters P."/>
            <person name="Elshahed M.S."/>
            <person name="Youssef N.H."/>
        </authorList>
    </citation>
    <scope>NUCLEOTIDE SEQUENCE</scope>
    <source>
        <strain evidence="2">Zod_Metabat.24</strain>
    </source>
</reference>
<dbReference type="Gene3D" id="3.40.630.10">
    <property type="entry name" value="Zn peptidases"/>
    <property type="match status" value="1"/>
</dbReference>
<dbReference type="InterPro" id="IPR045175">
    <property type="entry name" value="M28_fam"/>
</dbReference>
<comment type="caution">
    <text evidence="2">The sequence shown here is derived from an EMBL/GenBank/DDBJ whole genome shotgun (WGS) entry which is preliminary data.</text>
</comment>
<name>A0A9D8KH09_9DELT</name>
<evidence type="ECO:0000259" key="1">
    <source>
        <dbReference type="Pfam" id="PF04389"/>
    </source>
</evidence>
<sequence>MKFRHIIKTLVIFLFAAAVFAVPICGQEAEHLSAIWEEFTDIPRSRGDRCTDIVGIFKRLGANEIHVERIEGGNGCPGNIIVPIDSNREDGGGAGGCIIVSSHLDMKGEGVGALDNYSGVLMMAALYKEIKGCELKHDFLFIAFDREEEGLLGSKAFVKGSRYKPGKIHAVINFDCLGITLPHPWPEGSSDSLEELFVDVGEKFGHDLSPVSISYVRTDSVPFLKAGIPAITLDGIMPYDVFILDSKFDDPSVVDRNVFFQSYNILLEYILEVDSLLESPDAKSVK</sequence>
<evidence type="ECO:0000313" key="3">
    <source>
        <dbReference type="Proteomes" id="UP000809273"/>
    </source>
</evidence>
<dbReference type="InterPro" id="IPR007484">
    <property type="entry name" value="Peptidase_M28"/>
</dbReference>
<proteinExistence type="predicted"/>
<dbReference type="SUPFAM" id="SSF53187">
    <property type="entry name" value="Zn-dependent exopeptidases"/>
    <property type="match status" value="1"/>
</dbReference>
<reference evidence="2" key="2">
    <citation type="submission" date="2021-01" db="EMBL/GenBank/DDBJ databases">
        <authorList>
            <person name="Hahn C.R."/>
            <person name="Youssef N.H."/>
            <person name="Elshahed M."/>
        </authorList>
    </citation>
    <scope>NUCLEOTIDE SEQUENCE</scope>
    <source>
        <strain evidence="2">Zod_Metabat.24</strain>
    </source>
</reference>
<dbReference type="PANTHER" id="PTHR12147:SF26">
    <property type="entry name" value="PEPTIDASE M28 DOMAIN-CONTAINING PROTEIN"/>
    <property type="match status" value="1"/>
</dbReference>
<organism evidence="2 3">
    <name type="scientific">Candidatus Zymogenus saltonus</name>
    <dbReference type="NCBI Taxonomy" id="2844893"/>
    <lineage>
        <taxon>Bacteria</taxon>
        <taxon>Deltaproteobacteria</taxon>
        <taxon>Candidatus Zymogenia</taxon>
        <taxon>Candidatus Zymogeniales</taxon>
        <taxon>Candidatus Zymogenaceae</taxon>
        <taxon>Candidatus Zymogenus</taxon>
    </lineage>
</organism>
<evidence type="ECO:0000313" key="2">
    <source>
        <dbReference type="EMBL" id="MBN1573656.1"/>
    </source>
</evidence>
<gene>
    <name evidence="2" type="ORF">JW984_10725</name>
</gene>
<dbReference type="PANTHER" id="PTHR12147">
    <property type="entry name" value="METALLOPEPTIDASE M28 FAMILY MEMBER"/>
    <property type="match status" value="1"/>
</dbReference>
<accession>A0A9D8KH09</accession>
<dbReference type="AlphaFoldDB" id="A0A9D8KH09"/>
<dbReference type="Proteomes" id="UP000809273">
    <property type="component" value="Unassembled WGS sequence"/>
</dbReference>
<dbReference type="Pfam" id="PF04389">
    <property type="entry name" value="Peptidase_M28"/>
    <property type="match status" value="1"/>
</dbReference>